<dbReference type="PANTHER" id="PTHR43671:SF13">
    <property type="entry name" value="SERINE_THREONINE-PROTEIN KINASE NEK2"/>
    <property type="match status" value="1"/>
</dbReference>
<dbReference type="AlphaFoldDB" id="A0A2I2KYC5"/>
<gene>
    <name evidence="10" type="ORF">FRACA_50053</name>
</gene>
<keyword evidence="5 10" id="KW-0418">Kinase</keyword>
<evidence type="ECO:0000256" key="1">
    <source>
        <dbReference type="ARBA" id="ARBA00010886"/>
    </source>
</evidence>
<evidence type="ECO:0000256" key="7">
    <source>
        <dbReference type="PROSITE-ProRule" id="PRU10141"/>
    </source>
</evidence>
<organism evidence="10 11">
    <name type="scientific">Frankia canadensis</name>
    <dbReference type="NCBI Taxonomy" id="1836972"/>
    <lineage>
        <taxon>Bacteria</taxon>
        <taxon>Bacillati</taxon>
        <taxon>Actinomycetota</taxon>
        <taxon>Actinomycetes</taxon>
        <taxon>Frankiales</taxon>
        <taxon>Frankiaceae</taxon>
        <taxon>Frankia</taxon>
    </lineage>
</organism>
<feature type="compositionally biased region" description="Gly residues" evidence="8">
    <location>
        <begin position="471"/>
        <end position="489"/>
    </location>
</feature>
<dbReference type="PROSITE" id="PS00107">
    <property type="entry name" value="PROTEIN_KINASE_ATP"/>
    <property type="match status" value="1"/>
</dbReference>
<evidence type="ECO:0000256" key="5">
    <source>
        <dbReference type="ARBA" id="ARBA00022777"/>
    </source>
</evidence>
<evidence type="ECO:0000256" key="8">
    <source>
        <dbReference type="SAM" id="MobiDB-lite"/>
    </source>
</evidence>
<dbReference type="InterPro" id="IPR050660">
    <property type="entry name" value="NEK_Ser/Thr_kinase"/>
</dbReference>
<dbReference type="Gene3D" id="3.30.200.20">
    <property type="entry name" value="Phosphorylase Kinase, domain 1"/>
    <property type="match status" value="1"/>
</dbReference>
<dbReference type="InterPro" id="IPR011009">
    <property type="entry name" value="Kinase-like_dom_sf"/>
</dbReference>
<evidence type="ECO:0000256" key="3">
    <source>
        <dbReference type="ARBA" id="ARBA00022679"/>
    </source>
</evidence>
<protein>
    <recommendedName>
        <fullName evidence="2">non-specific serine/threonine protein kinase</fullName>
        <ecNumber evidence="2">2.7.11.1</ecNumber>
    </recommendedName>
</protein>
<dbReference type="InterPro" id="IPR000719">
    <property type="entry name" value="Prot_kinase_dom"/>
</dbReference>
<sequence>MSCKALRAGDPPEVGPYRLIGRLGSGGMGIVYLGEDAAGVRAAVKVMREEYTADAGSRSRFHREAAAVSRIDSPRIARLLSADVDGDVPWLATEYVDGPTLFASITAGGPMSGEPLWRLASGLAEALGAIHQVGVVHRDLKPGNVMLGPDGPKVIDFGIVAGPPGTMTGSGVVLGSVGYLAPELLTTTRRARPAADVFSWGLTIAFAASGRPPFGAGPLDALLYRTVYGEPDLDGLPDSLRGVIAAALRKKPERRPDSRRLRTQIETAAAAAGLGIGPASGVRVSARAAAVPPLALEPIRPEAVSPPPVDASPVSLEPIGSRPAIHSPAGQSPAGLEPVGLEPVGLEPVGLEPVGLEPVDDDTVVEPLVLADLRGPLDAAAADARRARAARERREARRIRRAALAPSVGATAVAAAVTAAIIAGSAPMGPTTGGGSPSSDSVARHAPRSGSAGDAVTGMAPAVPPVPGTGLPAGPGGLAGTGSGTGGSAGNDPLTGTVWDARQPIPSGLDGGPLSSRWQLAAPWAAPADEGAATVPMLATTLVSAVSGAAGDGAPAATAGAAVAPGAPGAAGTAEEPGSTAPDTTSVPGTAGAAGAARTATTAAGTARGGSSGTGSAGTAGTAAAAGSPASSSGTDEGDGASVSATVPPVEVTVPTVVAAVPASVATASRQGGGADSCLPSGSWGQVPLMHGVDCSAWPMSIIPVVWSVAKDALSRYTGSGDSGRTAVT</sequence>
<dbReference type="EC" id="2.7.11.1" evidence="2"/>
<accession>A0A2I2KYC5</accession>
<dbReference type="InterPro" id="IPR017441">
    <property type="entry name" value="Protein_kinase_ATP_BS"/>
</dbReference>
<keyword evidence="6 7" id="KW-0067">ATP-binding</keyword>
<evidence type="ECO:0000256" key="2">
    <source>
        <dbReference type="ARBA" id="ARBA00012513"/>
    </source>
</evidence>
<dbReference type="Pfam" id="PF00069">
    <property type="entry name" value="Pkinase"/>
    <property type="match status" value="1"/>
</dbReference>
<dbReference type="SUPFAM" id="SSF56112">
    <property type="entry name" value="Protein kinase-like (PK-like)"/>
    <property type="match status" value="1"/>
</dbReference>
<dbReference type="PROSITE" id="PS50011">
    <property type="entry name" value="PROTEIN_KINASE_DOM"/>
    <property type="match status" value="1"/>
</dbReference>
<dbReference type="EMBL" id="FZMO01000445">
    <property type="protein sequence ID" value="SNQ50665.1"/>
    <property type="molecule type" value="Genomic_DNA"/>
</dbReference>
<evidence type="ECO:0000256" key="6">
    <source>
        <dbReference type="ARBA" id="ARBA00022840"/>
    </source>
</evidence>
<feature type="compositionally biased region" description="Low complexity" evidence="8">
    <location>
        <begin position="619"/>
        <end position="644"/>
    </location>
</feature>
<feature type="region of interest" description="Disordered" evidence="8">
    <location>
        <begin position="427"/>
        <end position="511"/>
    </location>
</feature>
<keyword evidence="11" id="KW-1185">Reference proteome</keyword>
<feature type="binding site" evidence="7">
    <location>
        <position position="45"/>
    </location>
    <ligand>
        <name>ATP</name>
        <dbReference type="ChEBI" id="CHEBI:30616"/>
    </ligand>
</feature>
<reference evidence="10 11" key="1">
    <citation type="submission" date="2017-06" db="EMBL/GenBank/DDBJ databases">
        <authorList>
            <person name="Kim H.J."/>
            <person name="Triplett B.A."/>
        </authorList>
    </citation>
    <scope>NUCLEOTIDE SEQUENCE [LARGE SCALE GENOMIC DNA]</scope>
    <source>
        <strain evidence="10">FRACA_ARgP5</strain>
    </source>
</reference>
<dbReference type="GO" id="GO:0005524">
    <property type="term" value="F:ATP binding"/>
    <property type="evidence" value="ECO:0007669"/>
    <property type="project" value="UniProtKB-UniRule"/>
</dbReference>
<feature type="compositionally biased region" description="Low complexity" evidence="8">
    <location>
        <begin position="551"/>
        <end position="606"/>
    </location>
</feature>
<keyword evidence="10" id="KW-0723">Serine/threonine-protein kinase</keyword>
<name>A0A2I2KYC5_9ACTN</name>
<dbReference type="InterPro" id="IPR008271">
    <property type="entry name" value="Ser/Thr_kinase_AS"/>
</dbReference>
<comment type="similarity">
    <text evidence="1">Belongs to the protein kinase superfamily. NEK Ser/Thr protein kinase family. NIMA subfamily.</text>
</comment>
<feature type="compositionally biased region" description="Gly residues" evidence="8">
    <location>
        <begin position="607"/>
        <end position="618"/>
    </location>
</feature>
<evidence type="ECO:0000313" key="10">
    <source>
        <dbReference type="EMBL" id="SNQ50665.1"/>
    </source>
</evidence>
<dbReference type="Proteomes" id="UP000234331">
    <property type="component" value="Unassembled WGS sequence"/>
</dbReference>
<evidence type="ECO:0000256" key="4">
    <source>
        <dbReference type="ARBA" id="ARBA00022741"/>
    </source>
</evidence>
<feature type="region of interest" description="Disordered" evidence="8">
    <location>
        <begin position="551"/>
        <end position="644"/>
    </location>
</feature>
<proteinExistence type="inferred from homology"/>
<dbReference type="PANTHER" id="PTHR43671">
    <property type="entry name" value="SERINE/THREONINE-PROTEIN KINASE NEK"/>
    <property type="match status" value="1"/>
</dbReference>
<dbReference type="CDD" id="cd14014">
    <property type="entry name" value="STKc_PknB_like"/>
    <property type="match status" value="1"/>
</dbReference>
<keyword evidence="3" id="KW-0808">Transferase</keyword>
<dbReference type="RefSeq" id="WP_243407946.1">
    <property type="nucleotide sequence ID" value="NZ_FZMO01000445.1"/>
</dbReference>
<evidence type="ECO:0000259" key="9">
    <source>
        <dbReference type="PROSITE" id="PS50011"/>
    </source>
</evidence>
<keyword evidence="4 7" id="KW-0547">Nucleotide-binding</keyword>
<feature type="domain" description="Protein kinase" evidence="9">
    <location>
        <begin position="17"/>
        <end position="267"/>
    </location>
</feature>
<dbReference type="Gene3D" id="1.10.510.10">
    <property type="entry name" value="Transferase(Phosphotransferase) domain 1"/>
    <property type="match status" value="1"/>
</dbReference>
<evidence type="ECO:0000313" key="11">
    <source>
        <dbReference type="Proteomes" id="UP000234331"/>
    </source>
</evidence>
<dbReference type="SMART" id="SM00220">
    <property type="entry name" value="S_TKc"/>
    <property type="match status" value="1"/>
</dbReference>
<dbReference type="PROSITE" id="PS00108">
    <property type="entry name" value="PROTEIN_KINASE_ST"/>
    <property type="match status" value="1"/>
</dbReference>
<dbReference type="GO" id="GO:0004674">
    <property type="term" value="F:protein serine/threonine kinase activity"/>
    <property type="evidence" value="ECO:0007669"/>
    <property type="project" value="UniProtKB-KW"/>
</dbReference>